<dbReference type="Proteomes" id="UP000828390">
    <property type="component" value="Unassembled WGS sequence"/>
</dbReference>
<comment type="caution">
    <text evidence="2">The sequence shown here is derived from an EMBL/GenBank/DDBJ whole genome shotgun (WGS) entry which is preliminary data.</text>
</comment>
<keyword evidence="3" id="KW-1185">Reference proteome</keyword>
<evidence type="ECO:0000256" key="1">
    <source>
        <dbReference type="SAM" id="MobiDB-lite"/>
    </source>
</evidence>
<sequence length="117" mass="14038">MCFHDRLYECDRRLEHGMCQIETLLAKRDDFIKRYHNAVRNNCPTFRIRMRCRLLVLEGVIAAYVTFIEKKQNEMHELREAECAVDDVIHQLPDDLDLEPFDSQYWSDENEDELGDE</sequence>
<proteinExistence type="predicted"/>
<protein>
    <submittedName>
        <fullName evidence="2">Uncharacterized protein</fullName>
    </submittedName>
</protein>
<name>A0A9D3Y8G7_DREPO</name>
<reference evidence="2" key="1">
    <citation type="journal article" date="2019" name="bioRxiv">
        <title>The Genome of the Zebra Mussel, Dreissena polymorpha: A Resource for Invasive Species Research.</title>
        <authorList>
            <person name="McCartney M.A."/>
            <person name="Auch B."/>
            <person name="Kono T."/>
            <person name="Mallez S."/>
            <person name="Zhang Y."/>
            <person name="Obille A."/>
            <person name="Becker A."/>
            <person name="Abrahante J.E."/>
            <person name="Garbe J."/>
            <person name="Badalamenti J.P."/>
            <person name="Herman A."/>
            <person name="Mangelson H."/>
            <person name="Liachko I."/>
            <person name="Sullivan S."/>
            <person name="Sone E.D."/>
            <person name="Koren S."/>
            <person name="Silverstein K.A.T."/>
            <person name="Beckman K.B."/>
            <person name="Gohl D.M."/>
        </authorList>
    </citation>
    <scope>NUCLEOTIDE SEQUENCE</scope>
    <source>
        <strain evidence="2">Duluth1</strain>
        <tissue evidence="2">Whole animal</tissue>
    </source>
</reference>
<evidence type="ECO:0000313" key="2">
    <source>
        <dbReference type="EMBL" id="KAH3695510.1"/>
    </source>
</evidence>
<organism evidence="2 3">
    <name type="scientific">Dreissena polymorpha</name>
    <name type="common">Zebra mussel</name>
    <name type="synonym">Mytilus polymorpha</name>
    <dbReference type="NCBI Taxonomy" id="45954"/>
    <lineage>
        <taxon>Eukaryota</taxon>
        <taxon>Metazoa</taxon>
        <taxon>Spiralia</taxon>
        <taxon>Lophotrochozoa</taxon>
        <taxon>Mollusca</taxon>
        <taxon>Bivalvia</taxon>
        <taxon>Autobranchia</taxon>
        <taxon>Heteroconchia</taxon>
        <taxon>Euheterodonta</taxon>
        <taxon>Imparidentia</taxon>
        <taxon>Neoheterodontei</taxon>
        <taxon>Myida</taxon>
        <taxon>Dreissenoidea</taxon>
        <taxon>Dreissenidae</taxon>
        <taxon>Dreissena</taxon>
    </lineage>
</organism>
<dbReference type="AlphaFoldDB" id="A0A9D3Y8G7"/>
<gene>
    <name evidence="2" type="ORF">DPMN_082970</name>
</gene>
<reference evidence="2" key="2">
    <citation type="submission" date="2020-11" db="EMBL/GenBank/DDBJ databases">
        <authorList>
            <person name="McCartney M.A."/>
            <person name="Auch B."/>
            <person name="Kono T."/>
            <person name="Mallez S."/>
            <person name="Becker A."/>
            <person name="Gohl D.M."/>
            <person name="Silverstein K.A.T."/>
            <person name="Koren S."/>
            <person name="Bechman K.B."/>
            <person name="Herman A."/>
            <person name="Abrahante J.E."/>
            <person name="Garbe J."/>
        </authorList>
    </citation>
    <scope>NUCLEOTIDE SEQUENCE</scope>
    <source>
        <strain evidence="2">Duluth1</strain>
        <tissue evidence="2">Whole animal</tissue>
    </source>
</reference>
<accession>A0A9D3Y8G7</accession>
<dbReference type="EMBL" id="JAIWYP010000016">
    <property type="protein sequence ID" value="KAH3695510.1"/>
    <property type="molecule type" value="Genomic_DNA"/>
</dbReference>
<feature type="region of interest" description="Disordered" evidence="1">
    <location>
        <begin position="98"/>
        <end position="117"/>
    </location>
</feature>
<evidence type="ECO:0000313" key="3">
    <source>
        <dbReference type="Proteomes" id="UP000828390"/>
    </source>
</evidence>
<feature type="compositionally biased region" description="Acidic residues" evidence="1">
    <location>
        <begin position="108"/>
        <end position="117"/>
    </location>
</feature>